<evidence type="ECO:0000313" key="3">
    <source>
        <dbReference type="EMBL" id="KFI19393.1"/>
    </source>
</evidence>
<dbReference type="OrthoDB" id="6196336at2"/>
<reference evidence="3 4" key="1">
    <citation type="submission" date="2014-07" db="EMBL/GenBank/DDBJ databases">
        <title>Comparative analysis of Nitrosococcus oceani genome inventories of strains from Pacific and Atlantic gyres.</title>
        <authorList>
            <person name="Lim C.K."/>
            <person name="Wang L."/>
            <person name="Sayavedra-Soto L.A."/>
            <person name="Klotz M.G."/>
        </authorList>
    </citation>
    <scope>NUCLEOTIDE SEQUENCE [LARGE SCALE GENOMIC DNA]</scope>
    <source>
        <strain evidence="3 4">C-27</strain>
    </source>
</reference>
<dbReference type="SMART" id="SM00769">
    <property type="entry name" value="WHy"/>
    <property type="match status" value="1"/>
</dbReference>
<gene>
    <name evidence="3" type="ORF">IB75_09060</name>
</gene>
<comment type="caution">
    <text evidence="3">The sequence shown here is derived from an EMBL/GenBank/DDBJ whole genome shotgun (WGS) entry which is preliminary data.</text>
</comment>
<dbReference type="InterPro" id="IPR013990">
    <property type="entry name" value="WHy-dom"/>
</dbReference>
<name>A0A0E2Z176_9GAMM</name>
<dbReference type="GO" id="GO:0009269">
    <property type="term" value="P:response to desiccation"/>
    <property type="evidence" value="ECO:0007669"/>
    <property type="project" value="InterPro"/>
</dbReference>
<evidence type="ECO:0000259" key="2">
    <source>
        <dbReference type="SMART" id="SM00769"/>
    </source>
</evidence>
<keyword evidence="1" id="KW-0812">Transmembrane</keyword>
<organism evidence="3 4">
    <name type="scientific">Nitrosococcus oceani C-27</name>
    <dbReference type="NCBI Taxonomy" id="314279"/>
    <lineage>
        <taxon>Bacteria</taxon>
        <taxon>Pseudomonadati</taxon>
        <taxon>Pseudomonadota</taxon>
        <taxon>Gammaproteobacteria</taxon>
        <taxon>Chromatiales</taxon>
        <taxon>Chromatiaceae</taxon>
        <taxon>Nitrosococcus</taxon>
    </lineage>
</organism>
<dbReference type="Proteomes" id="UP000028839">
    <property type="component" value="Unassembled WGS sequence"/>
</dbReference>
<proteinExistence type="predicted"/>
<keyword evidence="1" id="KW-1133">Transmembrane helix</keyword>
<sequence>MKPGLTRSLNGKGGGWLPKIALIRKILASRLGVLALLSLALMACATLSNYERPRVYLTDFQFREASMLAQNFLLRLRIDNPNDAALSINGMEVSLNLNGHPLAQGLSNQSFSVPRFGSAEVEMQVTTTFINLVQQMLSLQGQRVLNYEIAGQLHLARALGFGRRVFPFQEKGVLDLKTMGNRDISFNYPPGRR</sequence>
<dbReference type="AlphaFoldDB" id="A0A0E2Z176"/>
<evidence type="ECO:0000313" key="4">
    <source>
        <dbReference type="Proteomes" id="UP000028839"/>
    </source>
</evidence>
<protein>
    <recommendedName>
        <fullName evidence="2">Water stress and hypersensitive response domain-containing protein</fullName>
    </recommendedName>
</protein>
<dbReference type="EMBL" id="JPGN01000054">
    <property type="protein sequence ID" value="KFI19393.1"/>
    <property type="molecule type" value="Genomic_DNA"/>
</dbReference>
<dbReference type="Gene3D" id="2.60.40.1820">
    <property type="match status" value="1"/>
</dbReference>
<feature type="domain" description="Water stress and hypersensitive response" evidence="2">
    <location>
        <begin position="55"/>
        <end position="173"/>
    </location>
</feature>
<dbReference type="HOGENOM" id="CLU_120005_1_0_6"/>
<keyword evidence="1" id="KW-0472">Membrane</keyword>
<dbReference type="Pfam" id="PF03168">
    <property type="entry name" value="LEA_2"/>
    <property type="match status" value="1"/>
</dbReference>
<dbReference type="SUPFAM" id="SSF117070">
    <property type="entry name" value="LEA14-like"/>
    <property type="match status" value="1"/>
</dbReference>
<dbReference type="InterPro" id="IPR004864">
    <property type="entry name" value="LEA_2"/>
</dbReference>
<feature type="transmembrane region" description="Helical" evidence="1">
    <location>
        <begin position="31"/>
        <end position="50"/>
    </location>
</feature>
<evidence type="ECO:0000256" key="1">
    <source>
        <dbReference type="SAM" id="Phobius"/>
    </source>
</evidence>
<accession>A0A0E2Z176</accession>